<dbReference type="SUPFAM" id="SSF69593">
    <property type="entry name" value="Glycerol-3-phosphate (1)-acyltransferase"/>
    <property type="match status" value="1"/>
</dbReference>
<keyword evidence="3" id="KW-0175">Coiled coil</keyword>
<keyword evidence="1 5" id="KW-0808">Transferase</keyword>
<dbReference type="PANTHER" id="PTHR10434">
    <property type="entry name" value="1-ACYL-SN-GLYCEROL-3-PHOSPHATE ACYLTRANSFERASE"/>
    <property type="match status" value="1"/>
</dbReference>
<feature type="domain" description="Phospholipid/glycerol acyltransferase" evidence="4">
    <location>
        <begin position="40"/>
        <end position="154"/>
    </location>
</feature>
<dbReference type="GO" id="GO:0003841">
    <property type="term" value="F:1-acylglycerol-3-phosphate O-acyltransferase activity"/>
    <property type="evidence" value="ECO:0007669"/>
    <property type="project" value="TreeGrafter"/>
</dbReference>
<dbReference type="AlphaFoldDB" id="A0A0Q0UB00"/>
<dbReference type="InterPro" id="IPR002123">
    <property type="entry name" value="Plipid/glycerol_acylTrfase"/>
</dbReference>
<comment type="caution">
    <text evidence="5">The sequence shown here is derived from an EMBL/GenBank/DDBJ whole genome shotgun (WGS) entry which is preliminary data.</text>
</comment>
<keyword evidence="6" id="KW-1185">Reference proteome</keyword>
<dbReference type="CDD" id="cd07989">
    <property type="entry name" value="LPLAT_AGPAT-like"/>
    <property type="match status" value="1"/>
</dbReference>
<dbReference type="Gene3D" id="3.90.1070.10">
    <property type="match status" value="1"/>
</dbReference>
<evidence type="ECO:0000256" key="2">
    <source>
        <dbReference type="ARBA" id="ARBA00023315"/>
    </source>
</evidence>
<evidence type="ECO:0000313" key="5">
    <source>
        <dbReference type="EMBL" id="KQB83368.1"/>
    </source>
</evidence>
<dbReference type="InterPro" id="IPR023214">
    <property type="entry name" value="HAD_sf"/>
</dbReference>
<dbReference type="EC" id="2.3.1.-" evidence="5"/>
<reference evidence="5 6" key="1">
    <citation type="submission" date="2015-10" db="EMBL/GenBank/DDBJ databases">
        <title>Corynebacteirum lowii and Corynebacterium oculi species nova, derived from human clinical disease and and emended description of Corynebacterium mastiditis.</title>
        <authorList>
            <person name="Bernard K."/>
            <person name="Pacheco A.L."/>
            <person name="Mcdougall C."/>
            <person name="Burtx T."/>
            <person name="Weibe D."/>
            <person name="Tyler S."/>
            <person name="Olson A.B."/>
            <person name="Cnockaert M."/>
            <person name="Eguchi H."/>
            <person name="Kuwahara T."/>
            <person name="Nakayama-Imaohji H."/>
            <person name="Boudewijins M."/>
            <person name="Van Hoecke F."/>
            <person name="Bernier A.-M."/>
            <person name="Vandamme P."/>
        </authorList>
    </citation>
    <scope>NUCLEOTIDE SEQUENCE [LARGE SCALE GENOMIC DNA]</scope>
    <source>
        <strain evidence="5 6">NML 130210</strain>
    </source>
</reference>
<protein>
    <submittedName>
        <fullName evidence="5">1-acyl-sn-glycerol-3-phosphate acyltransferase</fullName>
        <ecNumber evidence="5">2.3.1.-</ecNumber>
    </submittedName>
</protein>
<dbReference type="GO" id="GO:0005886">
    <property type="term" value="C:plasma membrane"/>
    <property type="evidence" value="ECO:0007669"/>
    <property type="project" value="TreeGrafter"/>
</dbReference>
<gene>
    <name evidence="5" type="primary">plsC_2</name>
    <name evidence="5" type="ORF">Cocul_02343</name>
</gene>
<keyword evidence="2 5" id="KW-0012">Acyltransferase</keyword>
<dbReference type="OrthoDB" id="3210041at2"/>
<evidence type="ECO:0000256" key="3">
    <source>
        <dbReference type="SAM" id="Coils"/>
    </source>
</evidence>
<dbReference type="GO" id="GO:0006654">
    <property type="term" value="P:phosphatidic acid biosynthetic process"/>
    <property type="evidence" value="ECO:0007669"/>
    <property type="project" value="TreeGrafter"/>
</dbReference>
<dbReference type="Pfam" id="PF08282">
    <property type="entry name" value="Hydrolase_3"/>
    <property type="match status" value="2"/>
</dbReference>
<feature type="coiled-coil region" evidence="3">
    <location>
        <begin position="244"/>
        <end position="300"/>
    </location>
</feature>
<dbReference type="InterPro" id="IPR036412">
    <property type="entry name" value="HAD-like_sf"/>
</dbReference>
<evidence type="ECO:0000313" key="6">
    <source>
        <dbReference type="Proteomes" id="UP000050517"/>
    </source>
</evidence>
<accession>A0A0Q0UB00</accession>
<evidence type="ECO:0000256" key="1">
    <source>
        <dbReference type="ARBA" id="ARBA00022679"/>
    </source>
</evidence>
<dbReference type="PANTHER" id="PTHR10434:SF55">
    <property type="entry name" value="POSSIBLE ACYLTRANSFERASE"/>
    <property type="match status" value="1"/>
</dbReference>
<dbReference type="SUPFAM" id="SSF56784">
    <property type="entry name" value="HAD-like"/>
    <property type="match status" value="1"/>
</dbReference>
<dbReference type="Proteomes" id="UP000050517">
    <property type="component" value="Unassembled WGS sequence"/>
</dbReference>
<dbReference type="EMBL" id="LKST01000004">
    <property type="protein sequence ID" value="KQB83368.1"/>
    <property type="molecule type" value="Genomic_DNA"/>
</dbReference>
<dbReference type="RefSeq" id="WP_055123379.1">
    <property type="nucleotide sequence ID" value="NZ_LKST01000004.1"/>
</dbReference>
<dbReference type="Pfam" id="PF01553">
    <property type="entry name" value="Acyltransferase"/>
    <property type="match status" value="1"/>
</dbReference>
<name>A0A0Q0UB00_9CORY</name>
<dbReference type="SMART" id="SM00563">
    <property type="entry name" value="PlsC"/>
    <property type="match status" value="1"/>
</dbReference>
<dbReference type="STRING" id="1544416.Cocul_02343"/>
<proteinExistence type="predicted"/>
<evidence type="ECO:0000259" key="4">
    <source>
        <dbReference type="SMART" id="SM00563"/>
    </source>
</evidence>
<sequence>MLLKDMVYRGIVRVARFVMFAQGLQMHVDGQDRVPRKGGAVLVMNHSGYMDFVLGGYVPYLQRRLVRYMTKSSIFDKPGVGTLMRIMEHIPVDRIDGAASFEEAVRKASEGQIVGIFPEATISRSFEIKNLRTGAVRIAQEAGVPVIPLVSFGSQRLWTKGGKRNLGRSRTPIYLSVLEPWQPEGSPERATEALRGQMQEGLERLWEKYQRDYGEFPADEFWVPARFGGGAPSPEVTQREDSAVEKERYRIRKLSEDLTTLSEKFKEVSRNLVAGAYEAYDSAQEKLAQVQNQAQEQAREGDEDRAAMMVWLKNNMDELAAEVSQGAKEGRDRISASMEQAKNNAAMLYSQLSSSGWERYEGSRLDEALTRLAAQSKQIVSKLPHRVTSQFNGIPAAIVCNIEGSLLGTDGGMDERDVQALRRAAEQGSSIVLTTEFGPDEWRRAAAALDLPTVGVCYDGAVVMDAKGETLHRSFFAEEQARAVERAVADAGPDVSLQWRTEADGEEYHKMIGVVKVAPKATRKIASHLRKELGSGVEVVPTLGRGFHLLPAETNKGLGVFRALDSLHITPTQTVAFGAAASDVPVLEAVGKAVAMADAPSEVLKKAASATSISDEAGVAEVLTPLLDAAAQGDGDGE</sequence>
<organism evidence="5 6">
    <name type="scientific">Corynebacterium oculi</name>
    <dbReference type="NCBI Taxonomy" id="1544416"/>
    <lineage>
        <taxon>Bacteria</taxon>
        <taxon>Bacillati</taxon>
        <taxon>Actinomycetota</taxon>
        <taxon>Actinomycetes</taxon>
        <taxon>Mycobacteriales</taxon>
        <taxon>Corynebacteriaceae</taxon>
        <taxon>Corynebacterium</taxon>
    </lineage>
</organism>
<dbReference type="Gene3D" id="3.40.50.1000">
    <property type="entry name" value="HAD superfamily/HAD-like"/>
    <property type="match status" value="1"/>
</dbReference>
<dbReference type="PATRIC" id="fig|1544416.3.peg.2348"/>